<keyword evidence="9" id="KW-1185">Reference proteome</keyword>
<sequence length="914" mass="98406">MPFLRRRLGPILGFAAALAALAAPRMAEASSFALFESGQVRPLALSPDGNKLYAVNTPDNRLEIFYVTSSGLLHIGSVTVGLEPIAVAARSNGEVWVVNHLSDSVSVVDVTPGFAPRVVRTLLVGDEPRDIVFGGPGKGRAFITTAHRGQNAPFDPELTTPGVGRADVWVFDATNLGPSTLGGAPLHIIPLFTDTPRALAVSPDGSRVYAAGFHTGNRTTAIHRDLVAAGGGPPAPLTDYLGVEQPPTALIVQYNGENWVDETGTTWDPAVKFNLPDKDVFVIDATANPPAPLPGASGFYSGVGTVLFNMIVNPVSGKVYVTNTEANNLQRFEGPGTFAGSTVRGHLHEARISVLGDGTVSPRHLNKHIDYNAPPAPLPNPTNEKSLSTPLEMAITQNGQKLYVAAHGSSKIGVFDTAQLENDTFVPNASSHIILDDGGAPVGPTGLVLDEARGRLYVLTRFDNKIAVVNTATKAVTARVPLYNPEPPSVTEGRPFLYDARFTSSNGESSCASCHVFGDVDSLAWDLGNPDTTTAPLPGPISLVMPEFFETFDDFHAFKGPMTTQSLRGLANHGPMHWRGDRTRGDEEPSVQPNGGSFDERGAFKEFQAAFVGLMGRTEVIPDEDMEAFADFALQIMYPPNPIRHLDNSLTPDQQAGRDHFFTPDVAIFRSCEQCHRLDPAANAEFGEPIPGFFGTDGQYILNEIPQGMKIPHLRNLYTKVGMFGMGEVSNIYPGDNDFQDDQIRGFGFVNDGSHDTIFRFMQSIGFDLLSGFSPAGFDDRPGGDGDQKRRQVEQYILAFDSNLAPIVGQQFTWTKHNGAAASARLDLFLARADEGECDVVAKMRFATEEIGFLYVGGNQFVSSKQSFGPLSRPMLVLVAQLLHSELTFTSVPPGSGERIGIDRDEDGIRDGDE</sequence>
<dbReference type="GO" id="GO:0020037">
    <property type="term" value="F:heme binding"/>
    <property type="evidence" value="ECO:0007669"/>
    <property type="project" value="InterPro"/>
</dbReference>
<dbReference type="PANTHER" id="PTHR47197">
    <property type="entry name" value="PROTEIN NIRF"/>
    <property type="match status" value="1"/>
</dbReference>
<evidence type="ECO:0000256" key="3">
    <source>
        <dbReference type="ARBA" id="ARBA00023004"/>
    </source>
</evidence>
<dbReference type="AlphaFoldDB" id="A0A6N7PP11"/>
<protein>
    <recommendedName>
        <fullName evidence="7">Cytochrome c domain-containing protein</fullName>
    </recommendedName>
</protein>
<keyword evidence="2 4" id="KW-0479">Metal-binding</keyword>
<evidence type="ECO:0000313" key="9">
    <source>
        <dbReference type="Proteomes" id="UP000440224"/>
    </source>
</evidence>
<evidence type="ECO:0000256" key="2">
    <source>
        <dbReference type="ARBA" id="ARBA00022723"/>
    </source>
</evidence>
<feature type="region of interest" description="Disordered" evidence="5">
    <location>
        <begin position="579"/>
        <end position="599"/>
    </location>
</feature>
<dbReference type="Gene3D" id="2.130.10.10">
    <property type="entry name" value="YVTN repeat-like/Quinoprotein amine dehydrogenase"/>
    <property type="match status" value="2"/>
</dbReference>
<comment type="caution">
    <text evidence="8">The sequence shown here is derived from an EMBL/GenBank/DDBJ whole genome shotgun (WGS) entry which is preliminary data.</text>
</comment>
<dbReference type="InterPro" id="IPR009056">
    <property type="entry name" value="Cyt_c-like_dom"/>
</dbReference>
<keyword evidence="1 4" id="KW-0349">Heme</keyword>
<dbReference type="InterPro" id="IPR051200">
    <property type="entry name" value="Host-pathogen_enzymatic-act"/>
</dbReference>
<feature type="region of interest" description="Disordered" evidence="5">
    <location>
        <begin position="895"/>
        <end position="914"/>
    </location>
</feature>
<dbReference type="PROSITE" id="PS51007">
    <property type="entry name" value="CYTC"/>
    <property type="match status" value="1"/>
</dbReference>
<dbReference type="GO" id="GO:0046872">
    <property type="term" value="F:metal ion binding"/>
    <property type="evidence" value="ECO:0007669"/>
    <property type="project" value="UniProtKB-KW"/>
</dbReference>
<dbReference type="InterPro" id="IPR011044">
    <property type="entry name" value="Quino_amine_DH_bsu"/>
</dbReference>
<feature type="domain" description="Cytochrome c" evidence="7">
    <location>
        <begin position="652"/>
        <end position="801"/>
    </location>
</feature>
<feature type="compositionally biased region" description="Basic and acidic residues" evidence="5">
    <location>
        <begin position="900"/>
        <end position="914"/>
    </location>
</feature>
<gene>
    <name evidence="8" type="ORF">GF068_17860</name>
</gene>
<evidence type="ECO:0000256" key="6">
    <source>
        <dbReference type="SAM" id="SignalP"/>
    </source>
</evidence>
<feature type="signal peptide" evidence="6">
    <location>
        <begin position="1"/>
        <end position="22"/>
    </location>
</feature>
<name>A0A6N7PP11_9BACT</name>
<evidence type="ECO:0000256" key="5">
    <source>
        <dbReference type="SAM" id="MobiDB-lite"/>
    </source>
</evidence>
<dbReference type="SUPFAM" id="SSF50969">
    <property type="entry name" value="YVTN repeat-like/Quinoprotein amine dehydrogenase"/>
    <property type="match status" value="1"/>
</dbReference>
<accession>A0A6N7PP11</accession>
<dbReference type="InterPro" id="IPR036909">
    <property type="entry name" value="Cyt_c-like_dom_sf"/>
</dbReference>
<evidence type="ECO:0000256" key="4">
    <source>
        <dbReference type="PROSITE-ProRule" id="PRU00433"/>
    </source>
</evidence>
<keyword evidence="6" id="KW-0732">Signal</keyword>
<dbReference type="SUPFAM" id="SSF46626">
    <property type="entry name" value="Cytochrome c"/>
    <property type="match status" value="1"/>
</dbReference>
<dbReference type="Gene3D" id="1.10.760.10">
    <property type="entry name" value="Cytochrome c-like domain"/>
    <property type="match status" value="1"/>
</dbReference>
<dbReference type="InterPro" id="IPR015943">
    <property type="entry name" value="WD40/YVTN_repeat-like_dom_sf"/>
</dbReference>
<keyword evidence="3 4" id="KW-0408">Iron</keyword>
<proteinExistence type="predicted"/>
<feature type="chain" id="PRO_5026814361" description="Cytochrome c domain-containing protein" evidence="6">
    <location>
        <begin position="23"/>
        <end position="914"/>
    </location>
</feature>
<dbReference type="EMBL" id="WJIE01000005">
    <property type="protein sequence ID" value="MRG93763.1"/>
    <property type="molecule type" value="Genomic_DNA"/>
</dbReference>
<dbReference type="Proteomes" id="UP000440224">
    <property type="component" value="Unassembled WGS sequence"/>
</dbReference>
<reference evidence="8 9" key="1">
    <citation type="submission" date="2019-10" db="EMBL/GenBank/DDBJ databases">
        <title>A soil myxobacterium in the family Polyangiaceae.</title>
        <authorList>
            <person name="Li Y."/>
            <person name="Wang J."/>
        </authorList>
    </citation>
    <scope>NUCLEOTIDE SEQUENCE [LARGE SCALE GENOMIC DNA]</scope>
    <source>
        <strain evidence="8 9">DSM 14734</strain>
    </source>
</reference>
<dbReference type="GO" id="GO:0009055">
    <property type="term" value="F:electron transfer activity"/>
    <property type="evidence" value="ECO:0007669"/>
    <property type="project" value="InterPro"/>
</dbReference>
<organism evidence="8 9">
    <name type="scientific">Polyangium spumosum</name>
    <dbReference type="NCBI Taxonomy" id="889282"/>
    <lineage>
        <taxon>Bacteria</taxon>
        <taxon>Pseudomonadati</taxon>
        <taxon>Myxococcota</taxon>
        <taxon>Polyangia</taxon>
        <taxon>Polyangiales</taxon>
        <taxon>Polyangiaceae</taxon>
        <taxon>Polyangium</taxon>
    </lineage>
</organism>
<evidence type="ECO:0000259" key="7">
    <source>
        <dbReference type="PROSITE" id="PS51007"/>
    </source>
</evidence>
<evidence type="ECO:0000313" key="8">
    <source>
        <dbReference type="EMBL" id="MRG93763.1"/>
    </source>
</evidence>
<dbReference type="PANTHER" id="PTHR47197:SF3">
    <property type="entry name" value="DIHYDRO-HEME D1 DEHYDROGENASE"/>
    <property type="match status" value="1"/>
</dbReference>
<dbReference type="OrthoDB" id="5478409at2"/>
<evidence type="ECO:0000256" key="1">
    <source>
        <dbReference type="ARBA" id="ARBA00022617"/>
    </source>
</evidence>